<evidence type="ECO:0000256" key="3">
    <source>
        <dbReference type="ARBA" id="ARBA00004236"/>
    </source>
</evidence>
<feature type="region of interest" description="Disordered" evidence="12">
    <location>
        <begin position="76"/>
        <end position="97"/>
    </location>
</feature>
<dbReference type="FunFam" id="3.30.565.10:FF:000006">
    <property type="entry name" value="Sensor histidine kinase WalK"/>
    <property type="match status" value="1"/>
</dbReference>
<accession>A0A511FCY1</accession>
<dbReference type="Pfam" id="PF02518">
    <property type="entry name" value="HATPase_c"/>
    <property type="match status" value="1"/>
</dbReference>
<dbReference type="InterPro" id="IPR036097">
    <property type="entry name" value="HisK_dim/P_sf"/>
</dbReference>
<dbReference type="CDD" id="cd06225">
    <property type="entry name" value="HAMP"/>
    <property type="match status" value="1"/>
</dbReference>
<dbReference type="InterPro" id="IPR050428">
    <property type="entry name" value="TCS_sensor_his_kinase"/>
</dbReference>
<protein>
    <recommendedName>
        <fullName evidence="4">histidine kinase</fullName>
        <ecNumber evidence="4">2.7.13.3</ecNumber>
    </recommendedName>
</protein>
<keyword evidence="9" id="KW-1133">Transmembrane helix</keyword>
<evidence type="ECO:0000256" key="8">
    <source>
        <dbReference type="ARBA" id="ARBA00022777"/>
    </source>
</evidence>
<evidence type="ECO:0000256" key="2">
    <source>
        <dbReference type="ARBA" id="ARBA00001968"/>
    </source>
</evidence>
<reference evidence="16 18" key="2">
    <citation type="submission" date="2020-08" db="EMBL/GenBank/DDBJ databases">
        <title>Sequencing the genomes of 1000 actinobacteria strains.</title>
        <authorList>
            <person name="Klenk H.-P."/>
        </authorList>
    </citation>
    <scope>NUCLEOTIDE SEQUENCE [LARGE SCALE GENOMIC DNA]</scope>
    <source>
        <strain evidence="16 18">DSM 9581</strain>
    </source>
</reference>
<dbReference type="CDD" id="cd00075">
    <property type="entry name" value="HATPase"/>
    <property type="match status" value="1"/>
</dbReference>
<evidence type="ECO:0000256" key="4">
    <source>
        <dbReference type="ARBA" id="ARBA00012438"/>
    </source>
</evidence>
<feature type="domain" description="Histidine kinase" evidence="13">
    <location>
        <begin position="294"/>
        <end position="516"/>
    </location>
</feature>
<comment type="subcellular location">
    <subcellularLocation>
        <location evidence="3">Cell membrane</location>
    </subcellularLocation>
</comment>
<dbReference type="GO" id="GO:0005886">
    <property type="term" value="C:plasma membrane"/>
    <property type="evidence" value="ECO:0007669"/>
    <property type="project" value="UniProtKB-SubCell"/>
</dbReference>
<dbReference type="InterPro" id="IPR003661">
    <property type="entry name" value="HisK_dim/P_dom"/>
</dbReference>
<name>A0A511FCY1_9CELL</name>
<comment type="catalytic activity">
    <reaction evidence="1">
        <text>ATP + protein L-histidine = ADP + protein N-phospho-L-histidine.</text>
        <dbReference type="EC" id="2.7.13.3"/>
    </reaction>
</comment>
<organism evidence="15 17">
    <name type="scientific">Cellulomonas hominis</name>
    <dbReference type="NCBI Taxonomy" id="156981"/>
    <lineage>
        <taxon>Bacteria</taxon>
        <taxon>Bacillati</taxon>
        <taxon>Actinomycetota</taxon>
        <taxon>Actinomycetes</taxon>
        <taxon>Micrococcales</taxon>
        <taxon>Cellulomonadaceae</taxon>
        <taxon>Cellulomonas</taxon>
    </lineage>
</organism>
<dbReference type="Proteomes" id="UP000564629">
    <property type="component" value="Unassembled WGS sequence"/>
</dbReference>
<keyword evidence="10" id="KW-0902">Two-component regulatory system</keyword>
<dbReference type="PROSITE" id="PS50885">
    <property type="entry name" value="HAMP"/>
    <property type="match status" value="1"/>
</dbReference>
<dbReference type="CDD" id="cd00082">
    <property type="entry name" value="HisKA"/>
    <property type="match status" value="1"/>
</dbReference>
<dbReference type="EMBL" id="JACHDN010000001">
    <property type="protein sequence ID" value="MBB5473638.1"/>
    <property type="molecule type" value="Genomic_DNA"/>
</dbReference>
<dbReference type="RefSeq" id="WP_246803066.1">
    <property type="nucleotide sequence ID" value="NZ_BJVQ01000028.1"/>
</dbReference>
<dbReference type="Gene3D" id="3.30.565.10">
    <property type="entry name" value="Histidine kinase-like ATPase, C-terminal domain"/>
    <property type="match status" value="1"/>
</dbReference>
<dbReference type="PANTHER" id="PTHR45436">
    <property type="entry name" value="SENSOR HISTIDINE KINASE YKOH"/>
    <property type="match status" value="1"/>
</dbReference>
<dbReference type="AlphaFoldDB" id="A0A511FCY1"/>
<keyword evidence="7" id="KW-0812">Transmembrane</keyword>
<dbReference type="Pfam" id="PF00512">
    <property type="entry name" value="HisKA"/>
    <property type="match status" value="1"/>
</dbReference>
<dbReference type="Pfam" id="PF00672">
    <property type="entry name" value="HAMP"/>
    <property type="match status" value="1"/>
</dbReference>
<keyword evidence="11" id="KW-0472">Membrane</keyword>
<keyword evidence="17" id="KW-1185">Reference proteome</keyword>
<evidence type="ECO:0000313" key="16">
    <source>
        <dbReference type="EMBL" id="MBB5473638.1"/>
    </source>
</evidence>
<dbReference type="SUPFAM" id="SSF47384">
    <property type="entry name" value="Homodimeric domain of signal transducing histidine kinase"/>
    <property type="match status" value="1"/>
</dbReference>
<dbReference type="PROSITE" id="PS50109">
    <property type="entry name" value="HIS_KIN"/>
    <property type="match status" value="1"/>
</dbReference>
<dbReference type="InterPro" id="IPR005467">
    <property type="entry name" value="His_kinase_dom"/>
</dbReference>
<comment type="cofactor">
    <cofactor evidence="2">
        <name>a divalent metal cation</name>
        <dbReference type="ChEBI" id="CHEBI:60240"/>
    </cofactor>
</comment>
<evidence type="ECO:0000256" key="12">
    <source>
        <dbReference type="SAM" id="MobiDB-lite"/>
    </source>
</evidence>
<evidence type="ECO:0000256" key="10">
    <source>
        <dbReference type="ARBA" id="ARBA00023012"/>
    </source>
</evidence>
<comment type="caution">
    <text evidence="15">The sequence shown here is derived from an EMBL/GenBank/DDBJ whole genome shotgun (WGS) entry which is preliminary data.</text>
</comment>
<dbReference type="EMBL" id="BJVQ01000028">
    <property type="protein sequence ID" value="GEL47042.1"/>
    <property type="molecule type" value="Genomic_DNA"/>
</dbReference>
<dbReference type="PRINTS" id="PR00344">
    <property type="entry name" value="BCTRLSENSOR"/>
</dbReference>
<dbReference type="InterPro" id="IPR004358">
    <property type="entry name" value="Sig_transdc_His_kin-like_C"/>
</dbReference>
<evidence type="ECO:0000313" key="18">
    <source>
        <dbReference type="Proteomes" id="UP000564629"/>
    </source>
</evidence>
<evidence type="ECO:0000256" key="7">
    <source>
        <dbReference type="ARBA" id="ARBA00022692"/>
    </source>
</evidence>
<keyword evidence="6 16" id="KW-0808">Transferase</keyword>
<evidence type="ECO:0000256" key="9">
    <source>
        <dbReference type="ARBA" id="ARBA00022989"/>
    </source>
</evidence>
<gene>
    <name evidence="15" type="ORF">CHO01_21580</name>
    <name evidence="16" type="ORF">HNR08_002374</name>
</gene>
<dbReference type="InterPro" id="IPR003660">
    <property type="entry name" value="HAMP_dom"/>
</dbReference>
<proteinExistence type="predicted"/>
<dbReference type="InterPro" id="IPR036890">
    <property type="entry name" value="HATPase_C_sf"/>
</dbReference>
<feature type="domain" description="HAMP" evidence="14">
    <location>
        <begin position="217"/>
        <end position="279"/>
    </location>
</feature>
<dbReference type="Gene3D" id="6.10.340.10">
    <property type="match status" value="1"/>
</dbReference>
<dbReference type="EC" id="2.7.13.3" evidence="4"/>
<dbReference type="InterPro" id="IPR003594">
    <property type="entry name" value="HATPase_dom"/>
</dbReference>
<evidence type="ECO:0000256" key="6">
    <source>
        <dbReference type="ARBA" id="ARBA00022679"/>
    </source>
</evidence>
<dbReference type="PANTHER" id="PTHR45436:SF5">
    <property type="entry name" value="SENSOR HISTIDINE KINASE TRCS"/>
    <property type="match status" value="1"/>
</dbReference>
<dbReference type="GO" id="GO:0000155">
    <property type="term" value="F:phosphorelay sensor kinase activity"/>
    <property type="evidence" value="ECO:0007669"/>
    <property type="project" value="InterPro"/>
</dbReference>
<dbReference type="FunFam" id="1.10.287.130:FF:000001">
    <property type="entry name" value="Two-component sensor histidine kinase"/>
    <property type="match status" value="1"/>
</dbReference>
<dbReference type="SMART" id="SM00304">
    <property type="entry name" value="HAMP"/>
    <property type="match status" value="1"/>
</dbReference>
<evidence type="ECO:0000256" key="5">
    <source>
        <dbReference type="ARBA" id="ARBA00022553"/>
    </source>
</evidence>
<dbReference type="Proteomes" id="UP000321723">
    <property type="component" value="Unassembled WGS sequence"/>
</dbReference>
<dbReference type="GO" id="GO:0005509">
    <property type="term" value="F:calcium ion binding"/>
    <property type="evidence" value="ECO:0007669"/>
    <property type="project" value="UniProtKB-ARBA"/>
</dbReference>
<evidence type="ECO:0000259" key="14">
    <source>
        <dbReference type="PROSITE" id="PS50885"/>
    </source>
</evidence>
<evidence type="ECO:0000313" key="15">
    <source>
        <dbReference type="EMBL" id="GEL47042.1"/>
    </source>
</evidence>
<keyword evidence="5" id="KW-0597">Phosphoprotein</keyword>
<evidence type="ECO:0000256" key="1">
    <source>
        <dbReference type="ARBA" id="ARBA00000085"/>
    </source>
</evidence>
<sequence>MSGTARRARPRWTLRRRLVAVVVALVATVAAVMGLASTLALRSSLLRQIDDRLDSASTRAAAAPGRLDRAQELGLAPPEDAGDAATTDPGEQQRDGVPPAFGLPGQDVGTVSLFESADGAAVQAGYLDDSARIQPLTDDQTAVLLDVAADGTPRTVDLPGLGSYRVQAVVSDGGDTSVTAIPLAGVTSTVDAYVAVEVAVAALGLLVAAALATLLVRRELRPLARVAATASRVSEMPLARGEVDIRERVPDEDTDPATEVGQVGAALNRMLGHVEGALTARHESETQVRRFVADASHELRTPLASIRGYAELVQRMPGDLPDDVVRAMGRVESEARRMTSLVEDMLLLARLDAGRDLDVGEVDLAALAVDAVADAHVAGRDHVWRLDLDALTEAGDDGAGAVVAGDEHRLRQVLVNLLSNARVHTPAGTTVVVAVAPEGDDVLLRVRDDGPGIAEPLRSRLFERFARGDASRNRAAGSTGLGLAIVHAVVAAHSGTIEVDGTPGATTFTVRLPRAGADEAAAVPVG</sequence>
<keyword evidence="8 15" id="KW-0418">Kinase</keyword>
<evidence type="ECO:0000256" key="11">
    <source>
        <dbReference type="ARBA" id="ARBA00023136"/>
    </source>
</evidence>
<reference evidence="15 17" key="1">
    <citation type="submission" date="2019-07" db="EMBL/GenBank/DDBJ databases">
        <title>Whole genome shotgun sequence of Cellulomonas hominis NBRC 16055.</title>
        <authorList>
            <person name="Hosoyama A."/>
            <person name="Uohara A."/>
            <person name="Ohji S."/>
            <person name="Ichikawa N."/>
        </authorList>
    </citation>
    <scope>NUCLEOTIDE SEQUENCE [LARGE SCALE GENOMIC DNA]</scope>
    <source>
        <strain evidence="15 17">NBRC 16055</strain>
    </source>
</reference>
<dbReference type="Gene3D" id="1.10.287.130">
    <property type="match status" value="1"/>
</dbReference>
<evidence type="ECO:0000259" key="13">
    <source>
        <dbReference type="PROSITE" id="PS50109"/>
    </source>
</evidence>
<dbReference type="SMART" id="SM00387">
    <property type="entry name" value="HATPase_c"/>
    <property type="match status" value="1"/>
</dbReference>
<evidence type="ECO:0000313" key="17">
    <source>
        <dbReference type="Proteomes" id="UP000321723"/>
    </source>
</evidence>
<dbReference type="SMART" id="SM00388">
    <property type="entry name" value="HisKA"/>
    <property type="match status" value="1"/>
</dbReference>
<dbReference type="SUPFAM" id="SSF55874">
    <property type="entry name" value="ATPase domain of HSP90 chaperone/DNA topoisomerase II/histidine kinase"/>
    <property type="match status" value="1"/>
</dbReference>